<evidence type="ECO:0000313" key="4">
    <source>
        <dbReference type="Proteomes" id="UP000887581"/>
    </source>
</evidence>
<name>A0A915Q5B0_9BILA</name>
<dbReference type="GO" id="GO:0005886">
    <property type="term" value="C:plasma membrane"/>
    <property type="evidence" value="ECO:0007669"/>
    <property type="project" value="TreeGrafter"/>
</dbReference>
<feature type="compositionally biased region" description="Basic residues" evidence="2">
    <location>
        <begin position="297"/>
        <end position="320"/>
    </location>
</feature>
<evidence type="ECO:0000313" key="5">
    <source>
        <dbReference type="WBParaSite" id="sdigi.contig986.g10085.t1"/>
    </source>
</evidence>
<dbReference type="Gene3D" id="1.10.510.10">
    <property type="entry name" value="Transferase(Phosphotransferase) domain 1"/>
    <property type="match status" value="1"/>
</dbReference>
<organism evidence="4 5">
    <name type="scientific">Setaria digitata</name>
    <dbReference type="NCBI Taxonomy" id="48799"/>
    <lineage>
        <taxon>Eukaryota</taxon>
        <taxon>Metazoa</taxon>
        <taxon>Ecdysozoa</taxon>
        <taxon>Nematoda</taxon>
        <taxon>Chromadorea</taxon>
        <taxon>Rhabditida</taxon>
        <taxon>Spirurina</taxon>
        <taxon>Spiruromorpha</taxon>
        <taxon>Filarioidea</taxon>
        <taxon>Setariidae</taxon>
        <taxon>Setaria</taxon>
    </lineage>
</organism>
<dbReference type="GO" id="GO:0005524">
    <property type="term" value="F:ATP binding"/>
    <property type="evidence" value="ECO:0007669"/>
    <property type="project" value="InterPro"/>
</dbReference>
<evidence type="ECO:0000256" key="1">
    <source>
        <dbReference type="SAM" id="Coils"/>
    </source>
</evidence>
<dbReference type="GO" id="GO:0007169">
    <property type="term" value="P:cell surface receptor protein tyrosine kinase signaling pathway"/>
    <property type="evidence" value="ECO:0007669"/>
    <property type="project" value="TreeGrafter"/>
</dbReference>
<dbReference type="AlphaFoldDB" id="A0A915Q5B0"/>
<feature type="coiled-coil region" evidence="1">
    <location>
        <begin position="197"/>
        <end position="225"/>
    </location>
</feature>
<dbReference type="PANTHER" id="PTHR24416">
    <property type="entry name" value="TYROSINE-PROTEIN KINASE RECEPTOR"/>
    <property type="match status" value="1"/>
</dbReference>
<feature type="compositionally biased region" description="Basic and acidic residues" evidence="2">
    <location>
        <begin position="403"/>
        <end position="420"/>
    </location>
</feature>
<dbReference type="Proteomes" id="UP000887581">
    <property type="component" value="Unplaced"/>
</dbReference>
<keyword evidence="1" id="KW-0175">Coiled coil</keyword>
<accession>A0A915Q5B0</accession>
<keyword evidence="4" id="KW-1185">Reference proteome</keyword>
<feature type="compositionally biased region" description="Basic and acidic residues" evidence="2">
    <location>
        <begin position="428"/>
        <end position="445"/>
    </location>
</feature>
<dbReference type="PRINTS" id="PR00109">
    <property type="entry name" value="TYRKINASE"/>
</dbReference>
<dbReference type="PROSITE" id="PS50011">
    <property type="entry name" value="PROTEIN_KINASE_DOM"/>
    <property type="match status" value="1"/>
</dbReference>
<dbReference type="InterPro" id="IPR008266">
    <property type="entry name" value="Tyr_kinase_AS"/>
</dbReference>
<protein>
    <submittedName>
        <fullName evidence="5">Protein kinase domain-containing protein</fullName>
    </submittedName>
</protein>
<reference evidence="5" key="1">
    <citation type="submission" date="2022-11" db="UniProtKB">
        <authorList>
            <consortium name="WormBaseParasite"/>
        </authorList>
    </citation>
    <scope>IDENTIFICATION</scope>
</reference>
<proteinExistence type="predicted"/>
<dbReference type="InterPro" id="IPR050122">
    <property type="entry name" value="RTK"/>
</dbReference>
<dbReference type="InterPro" id="IPR011009">
    <property type="entry name" value="Kinase-like_dom_sf"/>
</dbReference>
<dbReference type="InterPro" id="IPR020635">
    <property type="entry name" value="Tyr_kinase_cat_dom"/>
</dbReference>
<dbReference type="PANTHER" id="PTHR24416:SF611">
    <property type="entry name" value="TYROSINE-PROTEIN KINASE TRANSMEMBRANE RECEPTOR ROR"/>
    <property type="match status" value="1"/>
</dbReference>
<dbReference type="GO" id="GO:0043235">
    <property type="term" value="C:receptor complex"/>
    <property type="evidence" value="ECO:0007669"/>
    <property type="project" value="TreeGrafter"/>
</dbReference>
<dbReference type="InterPro" id="IPR000719">
    <property type="entry name" value="Prot_kinase_dom"/>
</dbReference>
<feature type="compositionally biased region" description="Basic and acidic residues" evidence="2">
    <location>
        <begin position="354"/>
        <end position="396"/>
    </location>
</feature>
<evidence type="ECO:0000256" key="2">
    <source>
        <dbReference type="SAM" id="MobiDB-lite"/>
    </source>
</evidence>
<dbReference type="SMART" id="SM00219">
    <property type="entry name" value="TyrKc"/>
    <property type="match status" value="1"/>
</dbReference>
<dbReference type="SUPFAM" id="SSF56112">
    <property type="entry name" value="Protein kinase-like (PK-like)"/>
    <property type="match status" value="1"/>
</dbReference>
<feature type="region of interest" description="Disordered" evidence="2">
    <location>
        <begin position="297"/>
        <end position="458"/>
    </location>
</feature>
<feature type="compositionally biased region" description="Polar residues" evidence="2">
    <location>
        <begin position="337"/>
        <end position="353"/>
    </location>
</feature>
<dbReference type="WBParaSite" id="sdigi.contig986.g10085.t1">
    <property type="protein sequence ID" value="sdigi.contig986.g10085.t1"/>
    <property type="gene ID" value="sdigi.contig986.g10085"/>
</dbReference>
<dbReference type="Pfam" id="PF07714">
    <property type="entry name" value="PK_Tyr_Ser-Thr"/>
    <property type="match status" value="1"/>
</dbReference>
<dbReference type="PROSITE" id="PS00109">
    <property type="entry name" value="PROTEIN_KINASE_TYR"/>
    <property type="match status" value="1"/>
</dbReference>
<dbReference type="GO" id="GO:0004714">
    <property type="term" value="F:transmembrane receptor protein tyrosine kinase activity"/>
    <property type="evidence" value="ECO:0007669"/>
    <property type="project" value="TreeGrafter"/>
</dbReference>
<dbReference type="InterPro" id="IPR001245">
    <property type="entry name" value="Ser-Thr/Tyr_kinase_cat_dom"/>
</dbReference>
<sequence length="477" mass="55654">MGGSLENHLQQFTYEISTGERILYSFEAAKGMCYLQEKELIHRDLATRNCLISKYGTIKISDFGLSQLVGDLSCTTTKQRVPVRWMAPETIQREPHYSVKSDVWSYGVLLYEIFNNGIKPWPEMDVRRCATNIRHGIMPDMPENTPSEIIDLANKCWKMNIEKRCDFKYIVKKLKKIQLLYAPPKITDLTIAKLKNVQILTEKEVEIEEEKNENEMESLSKTSNEGICGEKSTADLTISTKYPSALLCNEDATRHAPLHIEIRKKELERRRQMEKEAAILNEIILECVADEIKKLLSSRKKNRRKHKHKKRHDKRHRRSRRPPESLQFKTSEHSGTKMISSDSETFSRESNNLSREKETLSRESDNVSREKTLSRESDNVSRESDNFSREKDENLSRENASFSRDKDSFPKEKLSDEKYQNKIGKKMMIKEKRAMKGENRMEIQKGKIQSKYPTSECDERKCTKAHPYKEMKKNING</sequence>
<evidence type="ECO:0000259" key="3">
    <source>
        <dbReference type="PROSITE" id="PS50011"/>
    </source>
</evidence>
<feature type="domain" description="Protein kinase" evidence="3">
    <location>
        <begin position="1"/>
        <end position="180"/>
    </location>
</feature>